<feature type="coiled-coil region" evidence="1">
    <location>
        <begin position="115"/>
        <end position="176"/>
    </location>
</feature>
<name>A0A9Q8Z5Z8_CURCL</name>
<evidence type="ECO:0000313" key="4">
    <source>
        <dbReference type="Proteomes" id="UP001056012"/>
    </source>
</evidence>
<gene>
    <name evidence="3" type="ORF">yc1106_03923</name>
</gene>
<feature type="compositionally biased region" description="Low complexity" evidence="2">
    <location>
        <begin position="414"/>
        <end position="426"/>
    </location>
</feature>
<dbReference type="EMBL" id="CP089276">
    <property type="protein sequence ID" value="USP76649.1"/>
    <property type="molecule type" value="Genomic_DNA"/>
</dbReference>
<dbReference type="InterPro" id="IPR039327">
    <property type="entry name" value="CON7-like"/>
</dbReference>
<evidence type="ECO:0000256" key="1">
    <source>
        <dbReference type="SAM" id="Coils"/>
    </source>
</evidence>
<dbReference type="GO" id="GO:0006355">
    <property type="term" value="P:regulation of DNA-templated transcription"/>
    <property type="evidence" value="ECO:0007669"/>
    <property type="project" value="InterPro"/>
</dbReference>
<evidence type="ECO:0000313" key="3">
    <source>
        <dbReference type="EMBL" id="USP76649.1"/>
    </source>
</evidence>
<keyword evidence="1" id="KW-0175">Coiled coil</keyword>
<sequence length="511" mass="57013">MAEAIGLVASVVQLAGAGLKLSQALYQYADGVANADRRIKDVAKEIKLTSYVIEELGNVFKQDDTLSLISKSAVATANETLKECSVLFGEIETTLNKSKKGKMGRLMLPFRENKMELLRNHIDKLKSTLQLLMQVLVHAHQVASNKIDREAEARQRDEIRQLLEEKKNNTKKYEESLRSFAASDSSTEVEDDAFSLDDKGSASMVEVKSIGSTVDPDSLVVCMGHIRTLMESMERLQRALANKSEGEDHSDHHQMVVESYFMTRCHLDRILLGSSNTTNLKDTGVAMRQSTSSKTVIPNSDAKSCTGGKEKDTLVIRTNTTRNAETEASQCSVSSRKESIPQQVPIIVEISPRPAPRTRDTVYDTAYGSRHRYREFVPSDMSRHYPPSLSPQVTEKRSGPDIAPPYSSIDHTLLRSSLSSVSPRPSTYDGGLPISHERGNVAFPATINTSQRRHSYRSSRDEIHDLDSETREHKRRGESRGGKANDRRRKAAPEGNDEVDKLLREWTTCFS</sequence>
<dbReference type="AlphaFoldDB" id="A0A9Q8Z5Z8"/>
<organism evidence="3 4">
    <name type="scientific">Curvularia clavata</name>
    <dbReference type="NCBI Taxonomy" id="95742"/>
    <lineage>
        <taxon>Eukaryota</taxon>
        <taxon>Fungi</taxon>
        <taxon>Dikarya</taxon>
        <taxon>Ascomycota</taxon>
        <taxon>Pezizomycotina</taxon>
        <taxon>Dothideomycetes</taxon>
        <taxon>Pleosporomycetidae</taxon>
        <taxon>Pleosporales</taxon>
        <taxon>Pleosporineae</taxon>
        <taxon>Pleosporaceae</taxon>
        <taxon>Curvularia</taxon>
    </lineage>
</organism>
<accession>A0A9Q8Z5Z8</accession>
<dbReference type="VEuPathDB" id="FungiDB:yc1106_03923"/>
<dbReference type="PANTHER" id="PTHR36167:SF4">
    <property type="entry name" value="FUNGAL N-TERMINAL DOMAIN-CONTAINING PROTEIN"/>
    <property type="match status" value="1"/>
</dbReference>
<protein>
    <recommendedName>
        <fullName evidence="5">Fungal N-terminal domain-containing protein</fullName>
    </recommendedName>
</protein>
<feature type="compositionally biased region" description="Basic and acidic residues" evidence="2">
    <location>
        <begin position="458"/>
        <end position="472"/>
    </location>
</feature>
<evidence type="ECO:0008006" key="5">
    <source>
        <dbReference type="Google" id="ProtNLM"/>
    </source>
</evidence>
<evidence type="ECO:0000256" key="2">
    <source>
        <dbReference type="SAM" id="MobiDB-lite"/>
    </source>
</evidence>
<feature type="region of interest" description="Disordered" evidence="2">
    <location>
        <begin position="379"/>
        <end position="499"/>
    </location>
</feature>
<reference evidence="3" key="1">
    <citation type="submission" date="2021-12" db="EMBL/GenBank/DDBJ databases">
        <title>Curvularia clavata genome.</title>
        <authorList>
            <person name="Cao Y."/>
        </authorList>
    </citation>
    <scope>NUCLEOTIDE SEQUENCE</scope>
    <source>
        <strain evidence="3">Yc1106</strain>
    </source>
</reference>
<keyword evidence="4" id="KW-1185">Reference proteome</keyword>
<proteinExistence type="predicted"/>
<dbReference type="OrthoDB" id="5431013at2759"/>
<dbReference type="Proteomes" id="UP001056012">
    <property type="component" value="Chromosome 3"/>
</dbReference>
<dbReference type="PANTHER" id="PTHR36167">
    <property type="entry name" value="C2H2 FINGER DOMAIN TRANSCRIPTION FACTOR (EUROFUNG)-RELATED"/>
    <property type="match status" value="1"/>
</dbReference>